<dbReference type="InterPro" id="IPR056924">
    <property type="entry name" value="SH3_Tf2-1"/>
</dbReference>
<dbReference type="CDD" id="cd09274">
    <property type="entry name" value="RNase_HI_RT_Ty3"/>
    <property type="match status" value="1"/>
</dbReference>
<dbReference type="Pfam" id="PF24626">
    <property type="entry name" value="SH3_Tf2-1"/>
    <property type="match status" value="1"/>
</dbReference>
<dbReference type="GO" id="GO:0003964">
    <property type="term" value="F:RNA-directed DNA polymerase activity"/>
    <property type="evidence" value="ECO:0007669"/>
    <property type="project" value="UniProtKB-KW"/>
</dbReference>
<gene>
    <name evidence="9" type="ORF">Slati_3928700</name>
</gene>
<organism evidence="9">
    <name type="scientific">Sesamum latifolium</name>
    <dbReference type="NCBI Taxonomy" id="2727402"/>
    <lineage>
        <taxon>Eukaryota</taxon>
        <taxon>Viridiplantae</taxon>
        <taxon>Streptophyta</taxon>
        <taxon>Embryophyta</taxon>
        <taxon>Tracheophyta</taxon>
        <taxon>Spermatophyta</taxon>
        <taxon>Magnoliopsida</taxon>
        <taxon>eudicotyledons</taxon>
        <taxon>Gunneridae</taxon>
        <taxon>Pentapetalae</taxon>
        <taxon>asterids</taxon>
        <taxon>lamiids</taxon>
        <taxon>Lamiales</taxon>
        <taxon>Pedaliaceae</taxon>
        <taxon>Sesamum</taxon>
    </lineage>
</organism>
<evidence type="ECO:0000256" key="3">
    <source>
        <dbReference type="ARBA" id="ARBA00022722"/>
    </source>
</evidence>
<dbReference type="Gene3D" id="3.30.420.10">
    <property type="entry name" value="Ribonuclease H-like superfamily/Ribonuclease H"/>
    <property type="match status" value="1"/>
</dbReference>
<comment type="caution">
    <text evidence="9">The sequence shown here is derived from an EMBL/GenBank/DDBJ whole genome shotgun (WGS) entry which is preliminary data.</text>
</comment>
<evidence type="ECO:0000256" key="5">
    <source>
        <dbReference type="ARBA" id="ARBA00022801"/>
    </source>
</evidence>
<keyword evidence="1" id="KW-0808">Transferase</keyword>
<evidence type="ECO:0000256" key="2">
    <source>
        <dbReference type="ARBA" id="ARBA00022695"/>
    </source>
</evidence>
<dbReference type="InterPro" id="IPR043502">
    <property type="entry name" value="DNA/RNA_pol_sf"/>
</dbReference>
<keyword evidence="6" id="KW-0695">RNA-directed DNA polymerase</keyword>
<dbReference type="InterPro" id="IPR041373">
    <property type="entry name" value="RT_RNaseH"/>
</dbReference>
<evidence type="ECO:0000256" key="6">
    <source>
        <dbReference type="ARBA" id="ARBA00022918"/>
    </source>
</evidence>
<dbReference type="SUPFAM" id="SSF56672">
    <property type="entry name" value="DNA/RNA polymerases"/>
    <property type="match status" value="1"/>
</dbReference>
<evidence type="ECO:0000256" key="1">
    <source>
        <dbReference type="ARBA" id="ARBA00022679"/>
    </source>
</evidence>
<feature type="domain" description="Tf2-1-like SH3-like" evidence="8">
    <location>
        <begin position="398"/>
        <end position="444"/>
    </location>
</feature>
<dbReference type="Pfam" id="PF17917">
    <property type="entry name" value="RT_RNaseH"/>
    <property type="match status" value="1"/>
</dbReference>
<dbReference type="EMBL" id="JACGWN010000014">
    <property type="protein sequence ID" value="KAL0406148.1"/>
    <property type="molecule type" value="Genomic_DNA"/>
</dbReference>
<evidence type="ECO:0000313" key="9">
    <source>
        <dbReference type="EMBL" id="KAL0406148.1"/>
    </source>
</evidence>
<evidence type="ECO:0000259" key="7">
    <source>
        <dbReference type="Pfam" id="PF17917"/>
    </source>
</evidence>
<sequence>MDSRKEIHQWVFQDCESLDGFAEKRSEVLKLPQFDRPFEVQVDTFDRALGGVLVQDKHPVASEGRKLKDAEMQYNTHEKEMTTVIHCLEVWRHYLLGTKFIVVTDNVANTYFKMQPKLFPKQARWQEFLREFDFEWVHQLGKHNDVVDALSQKMVEEYVASLTMVKNGQIRKYWLDSGLLYAKGGRAFVPTGPLRRCLLRETHDPQWTGHPGIEILLPLLARGFPKVNGMASIFVVVDHFSKYGIFMAEPHACPAEIEAKLFFKNVTKYFGVPQDIVRDRDTRNGIEVSTANHPQTNGQTERVNALLEDYLRHYVSTSQRNWVDLLDVATGMGPFELVYGQQPETPHEVPVQKTGGKCPAAYQLARTKQELFDEAKNSLAKGTTQNEKIWKKISYKSVHRGLIPKYDGPFEVVSIVGSLAYRLKLLDRLKIHPTFHVSFLKKIHQDLLDTSRQQTQRAPPVIRKEFKKTVLKFLDQGRWARVKEQMNGLLSSFDRPPNDAGMVRHSEGQSGRNVGQGARLWRARASCGLCANNCGRWLKDMWSKLDAARSSNTRCVGWQDVSRAGSPCTRPAWQTDASACTQHSTVARGLPTDARAGLDSQARRWTAVRWNLAAMHKAD</sequence>
<dbReference type="InterPro" id="IPR012337">
    <property type="entry name" value="RNaseH-like_sf"/>
</dbReference>
<evidence type="ECO:0000256" key="4">
    <source>
        <dbReference type="ARBA" id="ARBA00022759"/>
    </source>
</evidence>
<name>A0AAW2TNU0_9LAMI</name>
<dbReference type="InterPro" id="IPR036397">
    <property type="entry name" value="RNaseH_sf"/>
</dbReference>
<reference evidence="9" key="2">
    <citation type="journal article" date="2024" name="Plant">
        <title>Genomic evolution and insights into agronomic trait innovations of Sesamum species.</title>
        <authorList>
            <person name="Miao H."/>
            <person name="Wang L."/>
            <person name="Qu L."/>
            <person name="Liu H."/>
            <person name="Sun Y."/>
            <person name="Le M."/>
            <person name="Wang Q."/>
            <person name="Wei S."/>
            <person name="Zheng Y."/>
            <person name="Lin W."/>
            <person name="Duan Y."/>
            <person name="Cao H."/>
            <person name="Xiong S."/>
            <person name="Wang X."/>
            <person name="Wei L."/>
            <person name="Li C."/>
            <person name="Ma Q."/>
            <person name="Ju M."/>
            <person name="Zhao R."/>
            <person name="Li G."/>
            <person name="Mu C."/>
            <person name="Tian Q."/>
            <person name="Mei H."/>
            <person name="Zhang T."/>
            <person name="Gao T."/>
            <person name="Zhang H."/>
        </authorList>
    </citation>
    <scope>NUCLEOTIDE SEQUENCE</scope>
    <source>
        <strain evidence="9">KEN1</strain>
    </source>
</reference>
<dbReference type="GO" id="GO:0004519">
    <property type="term" value="F:endonuclease activity"/>
    <property type="evidence" value="ECO:0007669"/>
    <property type="project" value="UniProtKB-KW"/>
</dbReference>
<keyword evidence="2" id="KW-0548">Nucleotidyltransferase</keyword>
<evidence type="ECO:0000259" key="8">
    <source>
        <dbReference type="Pfam" id="PF24626"/>
    </source>
</evidence>
<proteinExistence type="predicted"/>
<accession>A0AAW2TNU0</accession>
<dbReference type="SUPFAM" id="SSF53098">
    <property type="entry name" value="Ribonuclease H-like"/>
    <property type="match status" value="1"/>
</dbReference>
<feature type="domain" description="Reverse transcriptase RNase H-like" evidence="7">
    <location>
        <begin position="34"/>
        <end position="132"/>
    </location>
</feature>
<dbReference type="GO" id="GO:0016787">
    <property type="term" value="F:hydrolase activity"/>
    <property type="evidence" value="ECO:0007669"/>
    <property type="project" value="UniProtKB-KW"/>
</dbReference>
<keyword evidence="3" id="KW-0540">Nuclease</keyword>
<reference evidence="9" key="1">
    <citation type="submission" date="2020-06" db="EMBL/GenBank/DDBJ databases">
        <authorList>
            <person name="Li T."/>
            <person name="Hu X."/>
            <person name="Zhang T."/>
            <person name="Song X."/>
            <person name="Zhang H."/>
            <person name="Dai N."/>
            <person name="Sheng W."/>
            <person name="Hou X."/>
            <person name="Wei L."/>
        </authorList>
    </citation>
    <scope>NUCLEOTIDE SEQUENCE</scope>
    <source>
        <strain evidence="9">KEN1</strain>
        <tissue evidence="9">Leaf</tissue>
    </source>
</reference>
<keyword evidence="4" id="KW-0255">Endonuclease</keyword>
<dbReference type="AlphaFoldDB" id="A0AAW2TNU0"/>
<keyword evidence="5" id="KW-0378">Hydrolase</keyword>
<dbReference type="PANTHER" id="PTHR34072:SF41">
    <property type="entry name" value="REVERSE TRANSCRIPTASE_RETROTRANSPOSON-DERIVED PROTEIN RNASE H-LIKE DOMAIN-CONTAINING PROTEIN"/>
    <property type="match status" value="1"/>
</dbReference>
<dbReference type="PANTHER" id="PTHR34072">
    <property type="entry name" value="ENZYMATIC POLYPROTEIN-RELATED"/>
    <property type="match status" value="1"/>
</dbReference>
<protein>
    <submittedName>
        <fullName evidence="9">Transposon Ty3-I Gag-Pol polyprotein</fullName>
    </submittedName>
</protein>
<dbReference type="GO" id="GO:0003676">
    <property type="term" value="F:nucleic acid binding"/>
    <property type="evidence" value="ECO:0007669"/>
    <property type="project" value="InterPro"/>
</dbReference>